<proteinExistence type="predicted"/>
<evidence type="ECO:0000313" key="3">
    <source>
        <dbReference type="Proteomes" id="UP000018211"/>
    </source>
</evidence>
<sequence length="122" mass="13675">MGGDEFFIDLLFYHLELRCYVVIELKGGDFKPEHLGQLSFYLSAVDGEIKRDDDAPTIGLLLCRKRNRIVAEYATKAHNSPLGVAEYMLTESLPRELQEGLPSIEDIEASLSVELAGEKDDD</sequence>
<dbReference type="InterPro" id="IPR009362">
    <property type="entry name" value="YhcG_C"/>
</dbReference>
<dbReference type="AlphaFoldDB" id="A0AAV2VRF1"/>
<dbReference type="PANTHER" id="PTHR30547:SF0">
    <property type="entry name" value="BLR8175 PROTEIN"/>
    <property type="match status" value="1"/>
</dbReference>
<evidence type="ECO:0000259" key="1">
    <source>
        <dbReference type="Pfam" id="PF06250"/>
    </source>
</evidence>
<protein>
    <recommendedName>
        <fullName evidence="1">YhcG PDDEXK nuclease domain-containing protein</fullName>
    </recommendedName>
</protein>
<gene>
    <name evidence="2" type="ORF">VIBNISOn1_20001</name>
</gene>
<feature type="domain" description="YhcG PDDEXK nuclease" evidence="1">
    <location>
        <begin position="2"/>
        <end position="102"/>
    </location>
</feature>
<accession>A0AAV2VRF1</accession>
<evidence type="ECO:0000313" key="2">
    <source>
        <dbReference type="EMBL" id="CCO46993.1"/>
    </source>
</evidence>
<comment type="caution">
    <text evidence="2">The sequence shown here is derived from an EMBL/GenBank/DDBJ whole genome shotgun (WGS) entry which is preliminary data.</text>
</comment>
<name>A0AAV2VRF1_9VIBR</name>
<dbReference type="InterPro" id="IPR011856">
    <property type="entry name" value="tRNA_endonuc-like_dom_sf"/>
</dbReference>
<dbReference type="GO" id="GO:0003676">
    <property type="term" value="F:nucleic acid binding"/>
    <property type="evidence" value="ECO:0007669"/>
    <property type="project" value="InterPro"/>
</dbReference>
<dbReference type="Pfam" id="PF06250">
    <property type="entry name" value="YhcG_C"/>
    <property type="match status" value="1"/>
</dbReference>
<dbReference type="Gene3D" id="3.40.1350.10">
    <property type="match status" value="1"/>
</dbReference>
<dbReference type="InterPro" id="IPR053148">
    <property type="entry name" value="PD-DEXK-like_domain"/>
</dbReference>
<reference evidence="2 3" key="1">
    <citation type="journal article" date="2013" name="ISME J.">
        <title>Comparative genomics of pathogenic lineages of Vibrio nigripulchritudo identifies virulence-associated traits.</title>
        <authorList>
            <person name="Goudenege D."/>
            <person name="Labreuche Y."/>
            <person name="Krin E."/>
            <person name="Ansquer D."/>
            <person name="Mangenot S."/>
            <person name="Calteau A."/>
            <person name="Medigue C."/>
            <person name="Mazel D."/>
            <person name="Polz M.F."/>
            <person name="Le Roux F."/>
        </authorList>
    </citation>
    <scope>NUCLEOTIDE SEQUENCE [LARGE SCALE GENOMIC DNA]</scope>
    <source>
        <strain evidence="2 3">SOn1</strain>
    </source>
</reference>
<dbReference type="EMBL" id="CAOF01000109">
    <property type="protein sequence ID" value="CCO46993.1"/>
    <property type="molecule type" value="Genomic_DNA"/>
</dbReference>
<dbReference type="PANTHER" id="PTHR30547">
    <property type="entry name" value="UNCHARACTERIZED PROTEIN YHCG-RELATED"/>
    <property type="match status" value="1"/>
</dbReference>
<organism evidence="2 3">
    <name type="scientific">Vibrio nigripulchritudo SOn1</name>
    <dbReference type="NCBI Taxonomy" id="1238450"/>
    <lineage>
        <taxon>Bacteria</taxon>
        <taxon>Pseudomonadati</taxon>
        <taxon>Pseudomonadota</taxon>
        <taxon>Gammaproteobacteria</taxon>
        <taxon>Vibrionales</taxon>
        <taxon>Vibrionaceae</taxon>
        <taxon>Vibrio</taxon>
    </lineage>
</organism>
<dbReference type="Proteomes" id="UP000018211">
    <property type="component" value="Unassembled WGS sequence"/>
</dbReference>